<accession>A0ABP8UAM5</accession>
<dbReference type="EMBL" id="BAABHK010000005">
    <property type="protein sequence ID" value="GAA4627755.1"/>
    <property type="molecule type" value="Genomic_DNA"/>
</dbReference>
<comment type="caution">
    <text evidence="4">The sequence shown here is derived from an EMBL/GenBank/DDBJ whole genome shotgun (WGS) entry which is preliminary data.</text>
</comment>
<dbReference type="Pfam" id="PF01738">
    <property type="entry name" value="DLH"/>
    <property type="match status" value="1"/>
</dbReference>
<dbReference type="SUPFAM" id="SSF53474">
    <property type="entry name" value="alpha/beta-Hydrolases"/>
    <property type="match status" value="1"/>
</dbReference>
<dbReference type="InterPro" id="IPR050261">
    <property type="entry name" value="FrsA_esterase"/>
</dbReference>
<proteinExistence type="inferred from homology"/>
<sequence>MTATDELGPASRKPMSNGQRVTLSYARGSIVFMDEALEWVGRQVSDGGVVERSLRLVRAGSTVPGVLWLPPAVSAPPLVLLGHGGSGHKRSERIVSQARWFASHAGFAALAIDGPYHGDRVPAPMAAEKYQPRIAAEGIEVVLDRMTDEWRATVDALGALGIVDTSRLGYLGMSLGTRFGLPLAAAMGDELRCVVFGKFGLRQCAAMDKGLAVPERVAKDAQRVTAPALFHIQWDDEVFPRDGQLDLFDRLGSQEKQLVGYAGAHSETRPTATTLWRDFISGHLATGV</sequence>
<evidence type="ECO:0000256" key="2">
    <source>
        <dbReference type="ARBA" id="ARBA00022801"/>
    </source>
</evidence>
<organism evidence="4 5">
    <name type="scientific">Actinoallomurus vinaceus</name>
    <dbReference type="NCBI Taxonomy" id="1080074"/>
    <lineage>
        <taxon>Bacteria</taxon>
        <taxon>Bacillati</taxon>
        <taxon>Actinomycetota</taxon>
        <taxon>Actinomycetes</taxon>
        <taxon>Streptosporangiales</taxon>
        <taxon>Thermomonosporaceae</taxon>
        <taxon>Actinoallomurus</taxon>
    </lineage>
</organism>
<evidence type="ECO:0000259" key="3">
    <source>
        <dbReference type="Pfam" id="PF01738"/>
    </source>
</evidence>
<dbReference type="InterPro" id="IPR029058">
    <property type="entry name" value="AB_hydrolase_fold"/>
</dbReference>
<name>A0ABP8UAM5_9ACTN</name>
<keyword evidence="5" id="KW-1185">Reference proteome</keyword>
<evidence type="ECO:0000313" key="4">
    <source>
        <dbReference type="EMBL" id="GAA4627755.1"/>
    </source>
</evidence>
<evidence type="ECO:0000313" key="5">
    <source>
        <dbReference type="Proteomes" id="UP001501442"/>
    </source>
</evidence>
<reference evidence="5" key="1">
    <citation type="journal article" date="2019" name="Int. J. Syst. Evol. Microbiol.">
        <title>The Global Catalogue of Microorganisms (GCM) 10K type strain sequencing project: providing services to taxonomists for standard genome sequencing and annotation.</title>
        <authorList>
            <consortium name="The Broad Institute Genomics Platform"/>
            <consortium name="The Broad Institute Genome Sequencing Center for Infectious Disease"/>
            <person name="Wu L."/>
            <person name="Ma J."/>
        </authorList>
    </citation>
    <scope>NUCLEOTIDE SEQUENCE [LARGE SCALE GENOMIC DNA]</scope>
    <source>
        <strain evidence="5">JCM 17939</strain>
    </source>
</reference>
<dbReference type="Proteomes" id="UP001501442">
    <property type="component" value="Unassembled WGS sequence"/>
</dbReference>
<dbReference type="Gene3D" id="3.40.50.1820">
    <property type="entry name" value="alpha/beta hydrolase"/>
    <property type="match status" value="1"/>
</dbReference>
<dbReference type="PANTHER" id="PTHR22946">
    <property type="entry name" value="DIENELACTONE HYDROLASE DOMAIN-CONTAINING PROTEIN-RELATED"/>
    <property type="match status" value="1"/>
</dbReference>
<evidence type="ECO:0000256" key="1">
    <source>
        <dbReference type="ARBA" id="ARBA00008645"/>
    </source>
</evidence>
<feature type="domain" description="Dienelactone hydrolase" evidence="3">
    <location>
        <begin position="67"/>
        <end position="251"/>
    </location>
</feature>
<protein>
    <recommendedName>
        <fullName evidence="3">Dienelactone hydrolase domain-containing protein</fullName>
    </recommendedName>
</protein>
<keyword evidence="2" id="KW-0378">Hydrolase</keyword>
<gene>
    <name evidence="4" type="ORF">GCM10023196_041260</name>
</gene>
<comment type="similarity">
    <text evidence="1">Belongs to the AB hydrolase superfamily.</text>
</comment>
<dbReference type="PANTHER" id="PTHR22946:SF9">
    <property type="entry name" value="POLYKETIDE TRANSFERASE AF380"/>
    <property type="match status" value="1"/>
</dbReference>
<dbReference type="InterPro" id="IPR002925">
    <property type="entry name" value="Dienelactn_hydro"/>
</dbReference>